<comment type="caution">
    <text evidence="2">The sequence shown here is derived from an EMBL/GenBank/DDBJ whole genome shotgun (WGS) entry which is preliminary data.</text>
</comment>
<dbReference type="Proteomes" id="UP000054653">
    <property type="component" value="Unassembled WGS sequence"/>
</dbReference>
<evidence type="ECO:0000313" key="3">
    <source>
        <dbReference type="Proteomes" id="UP000054653"/>
    </source>
</evidence>
<dbReference type="EMBL" id="JYDI01002196">
    <property type="protein sequence ID" value="KRY25644.1"/>
    <property type="molecule type" value="Genomic_DNA"/>
</dbReference>
<proteinExistence type="predicted"/>
<accession>A0A0V1AMU1</accession>
<gene>
    <name evidence="1" type="ORF">T03_1657</name>
    <name evidence="2" type="ORF">T03_16593</name>
</gene>
<dbReference type="EMBL" id="JYDI01004674">
    <property type="protein sequence ID" value="KRY06012.1"/>
    <property type="molecule type" value="Genomic_DNA"/>
</dbReference>
<sequence length="42" mass="4545">MRLQLTTLPTTTPARFQARTNRAPLALVPPAPPGLVCRLGTF</sequence>
<protein>
    <submittedName>
        <fullName evidence="2">Uncharacterized protein</fullName>
    </submittedName>
</protein>
<evidence type="ECO:0000313" key="1">
    <source>
        <dbReference type="EMBL" id="KRY06012.1"/>
    </source>
</evidence>
<name>A0A0V1AMU1_TRIBR</name>
<reference evidence="2 3" key="1">
    <citation type="submission" date="2015-01" db="EMBL/GenBank/DDBJ databases">
        <title>Evolution of Trichinella species and genotypes.</title>
        <authorList>
            <person name="Korhonen P.K."/>
            <person name="Edoardo P."/>
            <person name="Giuseppe L.R."/>
            <person name="Gasser R.B."/>
        </authorList>
    </citation>
    <scope>NUCLEOTIDE SEQUENCE [LARGE SCALE GENOMIC DNA]</scope>
    <source>
        <strain evidence="2">ISS120</strain>
    </source>
</reference>
<organism evidence="2 3">
    <name type="scientific">Trichinella britovi</name>
    <name type="common">Parasitic roundworm</name>
    <dbReference type="NCBI Taxonomy" id="45882"/>
    <lineage>
        <taxon>Eukaryota</taxon>
        <taxon>Metazoa</taxon>
        <taxon>Ecdysozoa</taxon>
        <taxon>Nematoda</taxon>
        <taxon>Enoplea</taxon>
        <taxon>Dorylaimia</taxon>
        <taxon>Trichinellida</taxon>
        <taxon>Trichinellidae</taxon>
        <taxon>Trichinella</taxon>
    </lineage>
</organism>
<keyword evidence="3" id="KW-1185">Reference proteome</keyword>
<dbReference type="AlphaFoldDB" id="A0A0V1AMU1"/>
<evidence type="ECO:0000313" key="2">
    <source>
        <dbReference type="EMBL" id="KRY25644.1"/>
    </source>
</evidence>